<sequence>MVDTYDLLTQWASEGNEVVDSYLDLTSQFLLEKPSIDPRTQWILRYLTVSCNQTTNSTFLLIANAQLWDAEILLRSVIEGTIKYIYLCLGDENDYISKSEEYLLHLPNIGEIKHQQRIRSFLQNVDNPTSDEYAILRETLIEEAELAELYNNYPRENRKQLEQRWAFNEIANILTRDDIGLKNFDALRYLLSYTYGIGSHLAHQDATGLKLIHNRLQKTFEDARSDELAHASRQINDLLMMAFFRSAMTYHLHHADIKPIMNLFESHQQFINTMAKVRKDWWKKYTEQS</sequence>
<dbReference type="InParanoid" id="K9TYD3"/>
<protein>
    <submittedName>
        <fullName evidence="1">Uncharacterized protein</fullName>
    </submittedName>
</protein>
<dbReference type="AlphaFoldDB" id="K9TYD3"/>
<gene>
    <name evidence="1" type="ORF">Chro_1667</name>
</gene>
<name>K9TYD3_CHRTP</name>
<organism evidence="1 2">
    <name type="scientific">Chroococcidiopsis thermalis (strain PCC 7203)</name>
    <dbReference type="NCBI Taxonomy" id="251229"/>
    <lineage>
        <taxon>Bacteria</taxon>
        <taxon>Bacillati</taxon>
        <taxon>Cyanobacteriota</taxon>
        <taxon>Cyanophyceae</taxon>
        <taxon>Chroococcidiopsidales</taxon>
        <taxon>Chroococcidiopsidaceae</taxon>
        <taxon>Chroococcidiopsis</taxon>
    </lineage>
</organism>
<dbReference type="OrthoDB" id="8478673at2"/>
<evidence type="ECO:0000313" key="1">
    <source>
        <dbReference type="EMBL" id="AFY87186.1"/>
    </source>
</evidence>
<dbReference type="Proteomes" id="UP000010384">
    <property type="component" value="Chromosome"/>
</dbReference>
<reference evidence="1 2" key="1">
    <citation type="submission" date="2012-06" db="EMBL/GenBank/DDBJ databases">
        <title>Finished chromosome of genome of Chroococcidiopsis thermalis PCC 7203.</title>
        <authorList>
            <consortium name="US DOE Joint Genome Institute"/>
            <person name="Gugger M."/>
            <person name="Coursin T."/>
            <person name="Rippka R."/>
            <person name="Tandeau De Marsac N."/>
            <person name="Huntemann M."/>
            <person name="Wei C.-L."/>
            <person name="Han J."/>
            <person name="Detter J.C."/>
            <person name="Han C."/>
            <person name="Tapia R."/>
            <person name="Davenport K."/>
            <person name="Daligault H."/>
            <person name="Erkkila T."/>
            <person name="Gu W."/>
            <person name="Munk A.C.C."/>
            <person name="Teshima H."/>
            <person name="Xu Y."/>
            <person name="Chain P."/>
            <person name="Chen A."/>
            <person name="Krypides N."/>
            <person name="Mavromatis K."/>
            <person name="Markowitz V."/>
            <person name="Szeto E."/>
            <person name="Ivanova N."/>
            <person name="Mikhailova N."/>
            <person name="Ovchinnikova G."/>
            <person name="Pagani I."/>
            <person name="Pati A."/>
            <person name="Goodwin L."/>
            <person name="Peters L."/>
            <person name="Pitluck S."/>
            <person name="Woyke T."/>
            <person name="Kerfeld C."/>
        </authorList>
    </citation>
    <scope>NUCLEOTIDE SEQUENCE [LARGE SCALE GENOMIC DNA]</scope>
    <source>
        <strain evidence="1 2">PCC 7203</strain>
    </source>
</reference>
<dbReference type="HOGENOM" id="CLU_979505_0_0_3"/>
<dbReference type="KEGG" id="cthe:Chro_1667"/>
<evidence type="ECO:0000313" key="2">
    <source>
        <dbReference type="Proteomes" id="UP000010384"/>
    </source>
</evidence>
<proteinExistence type="predicted"/>
<dbReference type="Pfam" id="PF18928">
    <property type="entry name" value="DUF5677"/>
    <property type="match status" value="1"/>
</dbReference>
<dbReference type="eggNOG" id="ENOG502ZCPW">
    <property type="taxonomic scope" value="Bacteria"/>
</dbReference>
<dbReference type="RefSeq" id="WP_015153734.1">
    <property type="nucleotide sequence ID" value="NC_019695.1"/>
</dbReference>
<dbReference type="EMBL" id="CP003597">
    <property type="protein sequence ID" value="AFY87186.1"/>
    <property type="molecule type" value="Genomic_DNA"/>
</dbReference>
<dbReference type="InterPro" id="IPR043733">
    <property type="entry name" value="DUF5677"/>
</dbReference>
<keyword evidence="2" id="KW-1185">Reference proteome</keyword>
<accession>K9TYD3</accession>